<protein>
    <submittedName>
        <fullName evidence="5">Exported protein</fullName>
    </submittedName>
</protein>
<dbReference type="Proteomes" id="UP000008963">
    <property type="component" value="Chromosome"/>
</dbReference>
<name>E1X5S4_HALMS</name>
<keyword evidence="3" id="KW-0812">Transmembrane</keyword>
<dbReference type="STRING" id="862908.BMS_0737"/>
<evidence type="ECO:0000259" key="4">
    <source>
        <dbReference type="PROSITE" id="PS01031"/>
    </source>
</evidence>
<organism evidence="5 6">
    <name type="scientific">Halobacteriovorax marinus (strain ATCC BAA-682 / DSM 15412 / SJ)</name>
    <name type="common">Bacteriovorax marinus</name>
    <dbReference type="NCBI Taxonomy" id="862908"/>
    <lineage>
        <taxon>Bacteria</taxon>
        <taxon>Pseudomonadati</taxon>
        <taxon>Bdellovibrionota</taxon>
        <taxon>Bacteriovoracia</taxon>
        <taxon>Bacteriovoracales</taxon>
        <taxon>Halobacteriovoraceae</taxon>
        <taxon>Halobacteriovorax</taxon>
    </lineage>
</organism>
<dbReference type="AlphaFoldDB" id="E1X5S4"/>
<feature type="transmembrane region" description="Helical" evidence="3">
    <location>
        <begin position="6"/>
        <end position="26"/>
    </location>
</feature>
<dbReference type="PATRIC" id="fig|862908.3.peg.709"/>
<keyword evidence="6" id="KW-1185">Reference proteome</keyword>
<dbReference type="EMBL" id="FQ312005">
    <property type="protein sequence ID" value="CBW25641.1"/>
    <property type="molecule type" value="Genomic_DNA"/>
</dbReference>
<reference evidence="6" key="1">
    <citation type="journal article" date="2013" name="ISME J.">
        <title>A small predatory core genome in the divergent marine Bacteriovorax marinus SJ and the terrestrial Bdellovibrio bacteriovorus.</title>
        <authorList>
            <person name="Crossman L.C."/>
            <person name="Chen H."/>
            <person name="Cerdeno-Tarraga A.M."/>
            <person name="Brooks K."/>
            <person name="Quail M.A."/>
            <person name="Pineiro S.A."/>
            <person name="Hobley L."/>
            <person name="Sockett R.E."/>
            <person name="Bentley S.D."/>
            <person name="Parkhill J."/>
            <person name="Williams H.N."/>
            <person name="Stine O.C."/>
        </authorList>
    </citation>
    <scope>NUCLEOTIDE SEQUENCE [LARGE SCALE GENOMIC DNA]</scope>
    <source>
        <strain evidence="6">ATCC BAA-682 / DSM 15412 / SJ</strain>
    </source>
</reference>
<comment type="similarity">
    <text evidence="1 2">Belongs to the small heat shock protein (HSP20) family.</text>
</comment>
<dbReference type="Gene3D" id="2.60.40.790">
    <property type="match status" value="1"/>
</dbReference>
<dbReference type="KEGG" id="bmx:BMS_0737"/>
<dbReference type="HOGENOM" id="CLU_1432729_0_0_7"/>
<proteinExistence type="inferred from homology"/>
<evidence type="ECO:0000313" key="5">
    <source>
        <dbReference type="EMBL" id="CBW25641.1"/>
    </source>
</evidence>
<keyword evidence="3" id="KW-1133">Transmembrane helix</keyword>
<gene>
    <name evidence="5" type="ordered locus">BMS_0737</name>
</gene>
<evidence type="ECO:0000256" key="1">
    <source>
        <dbReference type="PROSITE-ProRule" id="PRU00285"/>
    </source>
</evidence>
<dbReference type="InterPro" id="IPR002068">
    <property type="entry name" value="A-crystallin/Hsp20_dom"/>
</dbReference>
<sequence length="189" mass="21101">MDKKWGYIGAFILGAIFAGSATFSVMDNSLEQERIKIVKLEKEIQDLNDGINIPNPFPSLNKQLNAMKKQFDEEMEDEESFFGGVAKSVQAFSAGMNSGEITEREDDKYLYYDIKVGSSEKNVINVNVRDGQLMVSGNIVNEVNNGGVKSSFSSSFTKSRSLPSNVDQNNFKLEENKEDGILTIKFEKI</sequence>
<dbReference type="Pfam" id="PF00011">
    <property type="entry name" value="HSP20"/>
    <property type="match status" value="1"/>
</dbReference>
<keyword evidence="3" id="KW-0472">Membrane</keyword>
<evidence type="ECO:0000256" key="3">
    <source>
        <dbReference type="SAM" id="Phobius"/>
    </source>
</evidence>
<dbReference type="PROSITE" id="PS01031">
    <property type="entry name" value="SHSP"/>
    <property type="match status" value="1"/>
</dbReference>
<evidence type="ECO:0000256" key="2">
    <source>
        <dbReference type="RuleBase" id="RU003616"/>
    </source>
</evidence>
<dbReference type="SUPFAM" id="SSF49764">
    <property type="entry name" value="HSP20-like chaperones"/>
    <property type="match status" value="1"/>
</dbReference>
<dbReference type="InterPro" id="IPR008978">
    <property type="entry name" value="HSP20-like_chaperone"/>
</dbReference>
<dbReference type="RefSeq" id="WP_014243427.1">
    <property type="nucleotide sequence ID" value="NC_016620.1"/>
</dbReference>
<accession>E1X5S4</accession>
<evidence type="ECO:0000313" key="6">
    <source>
        <dbReference type="Proteomes" id="UP000008963"/>
    </source>
</evidence>
<feature type="domain" description="SHSP" evidence="4">
    <location>
        <begin position="92"/>
        <end position="189"/>
    </location>
</feature>